<evidence type="ECO:0000256" key="6">
    <source>
        <dbReference type="ARBA" id="ARBA00022884"/>
    </source>
</evidence>
<feature type="site" description="Interaction with tRNA" evidence="9">
    <location>
        <position position="121"/>
    </location>
</feature>
<dbReference type="InterPro" id="IPR023382">
    <property type="entry name" value="MnmA-like_central_sf"/>
</dbReference>
<feature type="active site" description="Cysteine persulfide intermediate" evidence="9">
    <location>
        <position position="203"/>
    </location>
</feature>
<dbReference type="CDD" id="cd01998">
    <property type="entry name" value="MnmA_TRMU-like"/>
    <property type="match status" value="1"/>
</dbReference>
<evidence type="ECO:0000313" key="13">
    <source>
        <dbReference type="Proteomes" id="UP000034273"/>
    </source>
</evidence>
<evidence type="ECO:0000259" key="10">
    <source>
        <dbReference type="Pfam" id="PF20258"/>
    </source>
</evidence>
<dbReference type="AlphaFoldDB" id="A0A0G1WYJ4"/>
<dbReference type="GO" id="GO:0008168">
    <property type="term" value="F:methyltransferase activity"/>
    <property type="evidence" value="ECO:0007669"/>
    <property type="project" value="UniProtKB-KW"/>
</dbReference>
<dbReference type="InterPro" id="IPR046884">
    <property type="entry name" value="MnmA-like_central"/>
</dbReference>
<dbReference type="GO" id="GO:0103016">
    <property type="term" value="F:tRNA-uridine 2-sulfurtransferase activity"/>
    <property type="evidence" value="ECO:0007669"/>
    <property type="project" value="UniProtKB-EC"/>
</dbReference>
<dbReference type="PATRIC" id="fig|1618671.3.peg.685"/>
<reference evidence="12 13" key="1">
    <citation type="journal article" date="2015" name="Nature">
        <title>rRNA introns, odd ribosomes, and small enigmatic genomes across a large radiation of phyla.</title>
        <authorList>
            <person name="Brown C.T."/>
            <person name="Hug L.A."/>
            <person name="Thomas B.C."/>
            <person name="Sharon I."/>
            <person name="Castelle C.J."/>
            <person name="Singh A."/>
            <person name="Wilkins M.J."/>
            <person name="Williams K.H."/>
            <person name="Banfield J.F."/>
        </authorList>
    </citation>
    <scope>NUCLEOTIDE SEQUENCE [LARGE SCALE GENOMIC DNA]</scope>
</reference>
<evidence type="ECO:0000313" key="12">
    <source>
        <dbReference type="EMBL" id="KKW23615.1"/>
    </source>
</evidence>
<feature type="domain" description="tRNA-specific 2-thiouridylase MnmA-like C-terminal" evidence="10">
    <location>
        <begin position="292"/>
        <end position="363"/>
    </location>
</feature>
<feature type="region of interest" description="Interaction with tRNA" evidence="9">
    <location>
        <begin position="316"/>
        <end position="317"/>
    </location>
</feature>
<feature type="binding site" evidence="9">
    <location>
        <position position="33"/>
    </location>
    <ligand>
        <name>ATP</name>
        <dbReference type="ChEBI" id="CHEBI:30616"/>
    </ligand>
</feature>
<comment type="catalytic activity">
    <reaction evidence="8 9">
        <text>S-sulfanyl-L-cysteinyl-[protein] + uridine(34) in tRNA + AH2 + ATP = 2-thiouridine(34) in tRNA + L-cysteinyl-[protein] + A + AMP + diphosphate + H(+)</text>
        <dbReference type="Rhea" id="RHEA:47032"/>
        <dbReference type="Rhea" id="RHEA-COMP:10131"/>
        <dbReference type="Rhea" id="RHEA-COMP:11726"/>
        <dbReference type="Rhea" id="RHEA-COMP:11727"/>
        <dbReference type="Rhea" id="RHEA-COMP:11728"/>
        <dbReference type="ChEBI" id="CHEBI:13193"/>
        <dbReference type="ChEBI" id="CHEBI:15378"/>
        <dbReference type="ChEBI" id="CHEBI:17499"/>
        <dbReference type="ChEBI" id="CHEBI:29950"/>
        <dbReference type="ChEBI" id="CHEBI:30616"/>
        <dbReference type="ChEBI" id="CHEBI:33019"/>
        <dbReference type="ChEBI" id="CHEBI:61963"/>
        <dbReference type="ChEBI" id="CHEBI:65315"/>
        <dbReference type="ChEBI" id="CHEBI:87170"/>
        <dbReference type="ChEBI" id="CHEBI:456215"/>
        <dbReference type="EC" id="2.8.1.13"/>
    </reaction>
</comment>
<gene>
    <name evidence="9" type="primary">mnmA</name>
    <name evidence="12" type="ORF">UY67_C0020G0009</name>
</gene>
<keyword evidence="3 9" id="KW-0819">tRNA processing</keyword>
<comment type="similarity">
    <text evidence="9">Belongs to the MnmA/TRMU family.</text>
</comment>
<dbReference type="NCBIfam" id="TIGR00420">
    <property type="entry name" value="trmU"/>
    <property type="match status" value="1"/>
</dbReference>
<feature type="active site" description="Nucleophile" evidence="9">
    <location>
        <position position="96"/>
    </location>
</feature>
<dbReference type="GO" id="GO:0000049">
    <property type="term" value="F:tRNA binding"/>
    <property type="evidence" value="ECO:0007669"/>
    <property type="project" value="UniProtKB-KW"/>
</dbReference>
<dbReference type="Proteomes" id="UP000034273">
    <property type="component" value="Unassembled WGS sequence"/>
</dbReference>
<keyword evidence="9" id="KW-0963">Cytoplasm</keyword>
<dbReference type="InterPro" id="IPR014729">
    <property type="entry name" value="Rossmann-like_a/b/a_fold"/>
</dbReference>
<dbReference type="Pfam" id="PF20259">
    <property type="entry name" value="tRNA_Me_trans_M"/>
    <property type="match status" value="1"/>
</dbReference>
<sequence length="366" mass="40499">MQTVYVGLSGGVDSAVSAALLKERGHNVVGAFIKIWRPEFIECTWKEDRLDAMRVAVALGIPFLEIDLSEEYKKEVVDSMVADYAKGITPNPDVLCNRHIKFGSFFTWARESGADFVATGHYARSTNVRPTRSNMFDLVGRTCGLLRGKDPQKDQSYFLHRLNAEDLAHIMFPMGDMQKSDVRDLAGRRRLPVAKRPDSQGLCFLGDVSIPEFLSRFIKVTPGDVVDMRGAVVGKHDGAALYTIGQRHGFTPYHFLHQKSGKGFTAPLYVVAIDTKANTIRVSPNREDAAVKKVNIRDMHWLQKPTLPLTALAQTRYRETPVEVSVIEENGAYTAHFKAPHIAAPGQSIVLYAGEQCLGGGIVALQ</sequence>
<accession>A0A0G1WYJ4</accession>
<proteinExistence type="inferred from homology"/>
<keyword evidence="12" id="KW-0489">Methyltransferase</keyword>
<keyword evidence="2 9" id="KW-0808">Transferase</keyword>
<feature type="binding site" evidence="9">
    <location>
        <begin position="7"/>
        <end position="14"/>
    </location>
    <ligand>
        <name>ATP</name>
        <dbReference type="ChEBI" id="CHEBI:30616"/>
    </ligand>
</feature>
<dbReference type="PANTHER" id="PTHR11933">
    <property type="entry name" value="TRNA 5-METHYLAMINOMETHYL-2-THIOURIDYLATE -METHYLTRANSFERASE"/>
    <property type="match status" value="1"/>
</dbReference>
<dbReference type="Pfam" id="PF03054">
    <property type="entry name" value="tRNA_Me_trans"/>
    <property type="match status" value="1"/>
</dbReference>
<evidence type="ECO:0000256" key="7">
    <source>
        <dbReference type="ARBA" id="ARBA00023157"/>
    </source>
</evidence>
<dbReference type="HAMAP" id="MF_00144">
    <property type="entry name" value="tRNA_thiouridyl_MnmA"/>
    <property type="match status" value="1"/>
</dbReference>
<dbReference type="Gene3D" id="2.30.30.280">
    <property type="entry name" value="Adenine nucleotide alpha hydrolases-like domains"/>
    <property type="match status" value="1"/>
</dbReference>
<dbReference type="InterPro" id="IPR004506">
    <property type="entry name" value="MnmA-like"/>
</dbReference>
<keyword evidence="4 9" id="KW-0547">Nucleotide-binding</keyword>
<dbReference type="GO" id="GO:0032259">
    <property type="term" value="P:methylation"/>
    <property type="evidence" value="ECO:0007669"/>
    <property type="project" value="UniProtKB-KW"/>
</dbReference>
<dbReference type="GO" id="GO:0005524">
    <property type="term" value="F:ATP binding"/>
    <property type="evidence" value="ECO:0007669"/>
    <property type="project" value="UniProtKB-KW"/>
</dbReference>
<dbReference type="PANTHER" id="PTHR11933:SF5">
    <property type="entry name" value="MITOCHONDRIAL TRNA-SPECIFIC 2-THIOURIDYLASE 1"/>
    <property type="match status" value="1"/>
</dbReference>
<evidence type="ECO:0000256" key="5">
    <source>
        <dbReference type="ARBA" id="ARBA00022840"/>
    </source>
</evidence>
<feature type="region of interest" description="Interaction with tRNA" evidence="9">
    <location>
        <begin position="153"/>
        <end position="155"/>
    </location>
</feature>
<evidence type="ECO:0000256" key="4">
    <source>
        <dbReference type="ARBA" id="ARBA00022741"/>
    </source>
</evidence>
<dbReference type="EC" id="2.8.1.13" evidence="9"/>
<feature type="site" description="Interaction with tRNA" evidence="9">
    <location>
        <position position="347"/>
    </location>
</feature>
<keyword evidence="7" id="KW-1015">Disulfide bond</keyword>
<dbReference type="InterPro" id="IPR046885">
    <property type="entry name" value="MnmA-like_C"/>
</dbReference>
<dbReference type="NCBIfam" id="NF001138">
    <property type="entry name" value="PRK00143.1"/>
    <property type="match status" value="1"/>
</dbReference>
<feature type="binding site" evidence="9">
    <location>
        <position position="120"/>
    </location>
    <ligand>
        <name>ATP</name>
        <dbReference type="ChEBI" id="CHEBI:30616"/>
    </ligand>
</feature>
<dbReference type="Pfam" id="PF20258">
    <property type="entry name" value="tRNA_Me_trans_C"/>
    <property type="match status" value="1"/>
</dbReference>
<evidence type="ECO:0000256" key="3">
    <source>
        <dbReference type="ARBA" id="ARBA00022694"/>
    </source>
</evidence>
<keyword evidence="6 9" id="KW-0694">RNA-binding</keyword>
<evidence type="ECO:0000256" key="1">
    <source>
        <dbReference type="ARBA" id="ARBA00022555"/>
    </source>
</evidence>
<protein>
    <recommendedName>
        <fullName evidence="9">tRNA-specific 2-thiouridylase MnmA</fullName>
        <ecNumber evidence="9">2.8.1.13</ecNumber>
    </recommendedName>
</protein>
<dbReference type="SUPFAM" id="SSF52402">
    <property type="entry name" value="Adenine nucleotide alpha hydrolases-like"/>
    <property type="match status" value="1"/>
</dbReference>
<comment type="function">
    <text evidence="9">Catalyzes the 2-thiolation of uridine at the wobble position (U34) of tRNA, leading to the formation of s(2)U34.</text>
</comment>
<dbReference type="GO" id="GO:0005737">
    <property type="term" value="C:cytoplasm"/>
    <property type="evidence" value="ECO:0007669"/>
    <property type="project" value="UniProtKB-SubCell"/>
</dbReference>
<evidence type="ECO:0000256" key="8">
    <source>
        <dbReference type="ARBA" id="ARBA00051542"/>
    </source>
</evidence>
<dbReference type="GO" id="GO:0002143">
    <property type="term" value="P:tRNA wobble position uridine thiolation"/>
    <property type="evidence" value="ECO:0007669"/>
    <property type="project" value="TreeGrafter"/>
</dbReference>
<comment type="caution">
    <text evidence="9">Lacks conserved residue(s) required for the propagation of feature annotation.</text>
</comment>
<keyword evidence="5 9" id="KW-0067">ATP-binding</keyword>
<evidence type="ECO:0000256" key="9">
    <source>
        <dbReference type="HAMAP-Rule" id="MF_00144"/>
    </source>
</evidence>
<evidence type="ECO:0000259" key="11">
    <source>
        <dbReference type="Pfam" id="PF20259"/>
    </source>
</evidence>
<organism evidence="12 13">
    <name type="scientific">Candidatus Kaiserbacteria bacterium GW2011_GWA2_52_12</name>
    <dbReference type="NCBI Taxonomy" id="1618671"/>
    <lineage>
        <taxon>Bacteria</taxon>
        <taxon>Candidatus Kaiseribacteriota</taxon>
    </lineage>
</organism>
<dbReference type="EMBL" id="LCQW01000020">
    <property type="protein sequence ID" value="KKW23615.1"/>
    <property type="molecule type" value="Genomic_DNA"/>
</dbReference>
<feature type="domain" description="tRNA-specific 2-thiouridylase MnmA-like central" evidence="11">
    <location>
        <begin position="212"/>
        <end position="283"/>
    </location>
</feature>
<dbReference type="Gene3D" id="2.40.30.10">
    <property type="entry name" value="Translation factors"/>
    <property type="match status" value="1"/>
</dbReference>
<comment type="subcellular location">
    <subcellularLocation>
        <location evidence="9">Cytoplasm</location>
    </subcellularLocation>
</comment>
<name>A0A0G1WYJ4_9BACT</name>
<dbReference type="Gene3D" id="3.40.50.620">
    <property type="entry name" value="HUPs"/>
    <property type="match status" value="1"/>
</dbReference>
<keyword evidence="1 9" id="KW-0820">tRNA-binding</keyword>
<evidence type="ECO:0000256" key="2">
    <source>
        <dbReference type="ARBA" id="ARBA00022679"/>
    </source>
</evidence>
<dbReference type="STRING" id="1618671.UY67_C0020G0009"/>
<comment type="caution">
    <text evidence="12">The sequence shown here is derived from an EMBL/GenBank/DDBJ whole genome shotgun (WGS) entry which is preliminary data.</text>
</comment>
<feature type="region of interest" description="Interaction with target base in tRNA" evidence="9">
    <location>
        <begin position="91"/>
        <end position="93"/>
    </location>
</feature>